<dbReference type="PROSITE" id="PS51257">
    <property type="entry name" value="PROKAR_LIPOPROTEIN"/>
    <property type="match status" value="1"/>
</dbReference>
<name>A6JDG5_RAT</name>
<evidence type="ECO:0000313" key="1">
    <source>
        <dbReference type="EMBL" id="EDL90087.1"/>
    </source>
</evidence>
<dbReference type="EMBL" id="CH473981">
    <property type="protein sequence ID" value="EDL90087.1"/>
    <property type="molecule type" value="Genomic_DNA"/>
</dbReference>
<proteinExistence type="predicted"/>
<sequence>MKQVSQDADCESWLLPNILCFVCACHFPTWRMEGWFWFLMDDSLHVLKPGGKTRQATSRLRASFPSWSLSSLKVPSCFSQPQCTPLLF</sequence>
<evidence type="ECO:0000313" key="2">
    <source>
        <dbReference type="Proteomes" id="UP000234681"/>
    </source>
</evidence>
<dbReference type="AlphaFoldDB" id="A6JDG5"/>
<accession>A6JDG5</accession>
<protein>
    <submittedName>
        <fullName evidence="1">RCG56936</fullName>
    </submittedName>
</protein>
<gene>
    <name evidence="1" type="ORF">rCG_56936</name>
</gene>
<reference evidence="2" key="1">
    <citation type="submission" date="2005-09" db="EMBL/GenBank/DDBJ databases">
        <authorList>
            <person name="Mural R.J."/>
            <person name="Li P.W."/>
            <person name="Adams M.D."/>
            <person name="Amanatides P.G."/>
            <person name="Baden-Tillson H."/>
            <person name="Barnstead M."/>
            <person name="Chin S.H."/>
            <person name="Dew I."/>
            <person name="Evans C.A."/>
            <person name="Ferriera S."/>
            <person name="Flanigan M."/>
            <person name="Fosler C."/>
            <person name="Glodek A."/>
            <person name="Gu Z."/>
            <person name="Holt R.A."/>
            <person name="Jennings D."/>
            <person name="Kraft C.L."/>
            <person name="Lu F."/>
            <person name="Nguyen T."/>
            <person name="Nusskern D.R."/>
            <person name="Pfannkoch C.M."/>
            <person name="Sitter C."/>
            <person name="Sutton G.G."/>
            <person name="Venter J.C."/>
            <person name="Wang Z."/>
            <person name="Woodage T."/>
            <person name="Zheng X.H."/>
            <person name="Zhong F."/>
        </authorList>
    </citation>
    <scope>NUCLEOTIDE SEQUENCE [LARGE SCALE GENOMIC DNA]</scope>
    <source>
        <strain>BN</strain>
        <strain evidence="2">Sprague-Dawley</strain>
    </source>
</reference>
<organism evidence="1 2">
    <name type="scientific">Rattus norvegicus</name>
    <name type="common">Rat</name>
    <dbReference type="NCBI Taxonomy" id="10116"/>
    <lineage>
        <taxon>Eukaryota</taxon>
        <taxon>Metazoa</taxon>
        <taxon>Chordata</taxon>
        <taxon>Craniata</taxon>
        <taxon>Vertebrata</taxon>
        <taxon>Euteleostomi</taxon>
        <taxon>Mammalia</taxon>
        <taxon>Eutheria</taxon>
        <taxon>Euarchontoglires</taxon>
        <taxon>Glires</taxon>
        <taxon>Rodentia</taxon>
        <taxon>Myomorpha</taxon>
        <taxon>Muroidea</taxon>
        <taxon>Muridae</taxon>
        <taxon>Murinae</taxon>
        <taxon>Rattus</taxon>
    </lineage>
</organism>
<dbReference type="Proteomes" id="UP000234681">
    <property type="component" value="Chromosome 14"/>
</dbReference>